<comment type="subcellular location">
    <subcellularLocation>
        <location evidence="1">Cytoplasm</location>
    </subcellularLocation>
</comment>
<evidence type="ECO:0000256" key="2">
    <source>
        <dbReference type="ARBA" id="ARBA00022490"/>
    </source>
</evidence>
<keyword evidence="5 8" id="KW-0547">Nucleotide-binding</keyword>
<feature type="region of interest" description="Disordered" evidence="9">
    <location>
        <begin position="301"/>
        <end position="354"/>
    </location>
</feature>
<dbReference type="Gene3D" id="3.30.1120.120">
    <property type="match status" value="1"/>
</dbReference>
<dbReference type="EMBL" id="JADOXO010000332">
    <property type="protein sequence ID" value="KAF9806385.1"/>
    <property type="molecule type" value="Genomic_DNA"/>
</dbReference>
<dbReference type="PANTHER" id="PTHR24345:SF91">
    <property type="entry name" value="SERINE_THREONINE-PROTEIN KINASE PLK4"/>
    <property type="match status" value="1"/>
</dbReference>
<evidence type="ECO:0000256" key="4">
    <source>
        <dbReference type="ARBA" id="ARBA00022679"/>
    </source>
</evidence>
<gene>
    <name evidence="13" type="ORF">IEO21_08694</name>
</gene>
<dbReference type="PROSITE" id="PS51985">
    <property type="entry name" value="CPB2"/>
    <property type="match status" value="1"/>
</dbReference>
<feature type="domain" description="Protein kinase" evidence="10">
    <location>
        <begin position="22"/>
        <end position="286"/>
    </location>
</feature>
<dbReference type="PANTHER" id="PTHR24345">
    <property type="entry name" value="SERINE/THREONINE-PROTEIN KINASE PLK"/>
    <property type="match status" value="1"/>
</dbReference>
<proteinExistence type="predicted"/>
<evidence type="ECO:0000256" key="6">
    <source>
        <dbReference type="ARBA" id="ARBA00022777"/>
    </source>
</evidence>
<dbReference type="PROSITE" id="PS50011">
    <property type="entry name" value="PROTEIN_KINASE_DOM"/>
    <property type="match status" value="1"/>
</dbReference>
<feature type="domain" description="Cryptic POLO box 1 (CPB1)" evidence="11">
    <location>
        <begin position="532"/>
        <end position="640"/>
    </location>
</feature>
<dbReference type="Gene3D" id="3.30.1120.30">
    <property type="entry name" value="POLO box domain"/>
    <property type="match status" value="1"/>
</dbReference>
<evidence type="ECO:0000259" key="11">
    <source>
        <dbReference type="PROSITE" id="PS51984"/>
    </source>
</evidence>
<feature type="compositionally biased region" description="Polar residues" evidence="9">
    <location>
        <begin position="507"/>
        <end position="524"/>
    </location>
</feature>
<evidence type="ECO:0000256" key="8">
    <source>
        <dbReference type="PROSITE-ProRule" id="PRU10141"/>
    </source>
</evidence>
<evidence type="ECO:0000256" key="7">
    <source>
        <dbReference type="ARBA" id="ARBA00022840"/>
    </source>
</evidence>
<evidence type="ECO:0000259" key="10">
    <source>
        <dbReference type="PROSITE" id="PS50011"/>
    </source>
</evidence>
<feature type="region of interest" description="Disordered" evidence="9">
    <location>
        <begin position="774"/>
        <end position="838"/>
    </location>
</feature>
<dbReference type="Pfam" id="PF00069">
    <property type="entry name" value="Pkinase"/>
    <property type="match status" value="1"/>
</dbReference>
<feature type="compositionally biased region" description="Basic and acidic residues" evidence="9">
    <location>
        <begin position="799"/>
        <end position="820"/>
    </location>
</feature>
<evidence type="ECO:0000256" key="9">
    <source>
        <dbReference type="SAM" id="MobiDB-lite"/>
    </source>
</evidence>
<dbReference type="AlphaFoldDB" id="A0A8H7NVR3"/>
<evidence type="ECO:0000313" key="14">
    <source>
        <dbReference type="Proteomes" id="UP000639403"/>
    </source>
</evidence>
<dbReference type="GO" id="GO:0004674">
    <property type="term" value="F:protein serine/threonine kinase activity"/>
    <property type="evidence" value="ECO:0007669"/>
    <property type="project" value="UniProtKB-KW"/>
</dbReference>
<dbReference type="InterPro" id="IPR033699">
    <property type="entry name" value="POLO_box_Plk4_1"/>
</dbReference>
<keyword evidence="3" id="KW-0723">Serine/threonine-protein kinase</keyword>
<feature type="binding site" evidence="8">
    <location>
        <position position="54"/>
    </location>
    <ligand>
        <name>ATP</name>
        <dbReference type="ChEBI" id="CHEBI:30616"/>
    </ligand>
</feature>
<evidence type="ECO:0000313" key="13">
    <source>
        <dbReference type="EMBL" id="KAF9806385.1"/>
    </source>
</evidence>
<feature type="compositionally biased region" description="Polar residues" evidence="9">
    <location>
        <begin position="334"/>
        <end position="344"/>
    </location>
</feature>
<dbReference type="InterPro" id="IPR017441">
    <property type="entry name" value="Protein_kinase_ATP_BS"/>
</dbReference>
<evidence type="ECO:0000256" key="3">
    <source>
        <dbReference type="ARBA" id="ARBA00022527"/>
    </source>
</evidence>
<dbReference type="Gene3D" id="1.10.510.10">
    <property type="entry name" value="Transferase(Phosphotransferase) domain 1"/>
    <property type="match status" value="1"/>
</dbReference>
<protein>
    <recommendedName>
        <fullName evidence="15">Non-specific serine/threonine protein kinase</fullName>
    </recommendedName>
</protein>
<dbReference type="PROSITE" id="PS00107">
    <property type="entry name" value="PROTEIN_KINASE_ATP"/>
    <property type="match status" value="1"/>
</dbReference>
<comment type="caution">
    <text evidence="13">The sequence shown here is derived from an EMBL/GenBank/DDBJ whole genome shotgun (WGS) entry which is preliminary data.</text>
</comment>
<dbReference type="Proteomes" id="UP000639403">
    <property type="component" value="Unassembled WGS sequence"/>
</dbReference>
<organism evidence="13 14">
    <name type="scientific">Rhodonia placenta</name>
    <dbReference type="NCBI Taxonomy" id="104341"/>
    <lineage>
        <taxon>Eukaryota</taxon>
        <taxon>Fungi</taxon>
        <taxon>Dikarya</taxon>
        <taxon>Basidiomycota</taxon>
        <taxon>Agaricomycotina</taxon>
        <taxon>Agaricomycetes</taxon>
        <taxon>Polyporales</taxon>
        <taxon>Adustoporiaceae</taxon>
        <taxon>Rhodonia</taxon>
    </lineage>
</organism>
<feature type="compositionally biased region" description="Basic and acidic residues" evidence="9">
    <location>
        <begin position="345"/>
        <end position="354"/>
    </location>
</feature>
<keyword evidence="4" id="KW-0808">Transferase</keyword>
<keyword evidence="6" id="KW-0418">Kinase</keyword>
<reference evidence="13" key="1">
    <citation type="submission" date="2020-11" db="EMBL/GenBank/DDBJ databases">
        <authorList>
            <person name="Koelle M."/>
            <person name="Horta M.A.C."/>
            <person name="Nowrousian M."/>
            <person name="Ohm R.A."/>
            <person name="Benz P."/>
            <person name="Pilgard A."/>
        </authorList>
    </citation>
    <scope>NUCLEOTIDE SEQUENCE</scope>
    <source>
        <strain evidence="13">FPRL280</strain>
    </source>
</reference>
<sequence length="1010" mass="109907">MPQASEKLRTSDVVGLDGLTNYHLHEEVGRGMTSIVYRAICRRGRLRNRIVALKVREHEQIKKASNGPGDGNNAALPSSPSAIHYSLHHPAIVSLLSHFTCASGRFHVLEFCSRGSLEAFLHSREGSRTSEGELRGVGRSLVDALLYLKKERVVHRAICPGNILLTEDLRVKLSDFGLSARLPIVSSAISGICDSPNYVAPEIISRLPHGPSVDLWSFGCVLLRCLSGRTPFEASTADEVYANVTRGEYTLPEVTSQEAKDLLSGLIQVDPADRIPLHRIPSHPFFNSLFAIQLLTMDSRRPPSRTSVQKENVPASKSKLYPPLLSKGAPPTKAPTNFYSMSDNNPRKPFTDTKNRDLRSILSDELASLPSTTSFGALRRVMSAPHPDIDPVSCPGPQRTGVPPRVWSMPTTPPLTADSGLGSLPSGTLYDANNCCPESEKGEVVFLRHPLLAIPGTYSYGDLAKYKDAAFISKQSGQRGRSHSIASAAPTRRLSAVSLADKAVATSRPSSAQETSRNRQSSLSPVRLSVPKEIPGLSALSTAYLAPKTHKVAAGQLVVLPSKSLLIDFREGERRKGRKGIEVLMTSPDGQMVHVYSAPHLSTPCCLAEPLATYPLRELPAQYQKLYGEAGRVVDHLKQRIPKLVLHKPEYKCTLMANEPLGDIEVVFTPEVLGVAGSYSKGGTSIPQGPNLRVRLSRLRQSVEISRHVPPASEGRPGTGEWVKKVLPVTPGEYALLGEALEKLESTEKTGWRHLVDFLMICQAVEELETKSEQRAGDVHVGPSLIPPLELAAVPDNSGDDRGRQGGRQRLKDVLERQEDANAVPRPPGSVNVKDSADDNETLLTVATTASTNVLRSMELPPRPSKFSSGSARITGGRRVVSENDSKTVAGLDYVSGSDSWATYGRLARRSAQTALDNVADHSRTPQTRFIPSVGWCIRYKSGECARYRVMFQDGAALEVEVDSNGQDAVQFSSSSVAEQSMMMSLEAAETRIPERMKALVAFIRLFDDG</sequence>
<keyword evidence="7 8" id="KW-0067">ATP-binding</keyword>
<evidence type="ECO:0008006" key="15">
    <source>
        <dbReference type="Google" id="ProtNLM"/>
    </source>
</evidence>
<dbReference type="InterPro" id="IPR046437">
    <property type="entry name" value="Ser_Thr-PK_POLO_box_1_sf"/>
</dbReference>
<accession>A0A8H7NVR3</accession>
<dbReference type="Gene3D" id="3.30.1120.130">
    <property type="match status" value="1"/>
</dbReference>
<evidence type="ECO:0000256" key="5">
    <source>
        <dbReference type="ARBA" id="ARBA00022741"/>
    </source>
</evidence>
<dbReference type="InterPro" id="IPR033698">
    <property type="entry name" value="POLO_box_Plk4_2"/>
</dbReference>
<keyword evidence="2" id="KW-0963">Cytoplasm</keyword>
<feature type="region of interest" description="Disordered" evidence="9">
    <location>
        <begin position="505"/>
        <end position="527"/>
    </location>
</feature>
<dbReference type="InterPro" id="IPR047108">
    <property type="entry name" value="Plk4-like_POLO_box_2_sf"/>
</dbReference>
<dbReference type="PROSITE" id="PS51984">
    <property type="entry name" value="CPB1"/>
    <property type="match status" value="1"/>
</dbReference>
<evidence type="ECO:0000256" key="1">
    <source>
        <dbReference type="ARBA" id="ARBA00004496"/>
    </source>
</evidence>
<dbReference type="InterPro" id="IPR011009">
    <property type="entry name" value="Kinase-like_dom_sf"/>
</dbReference>
<dbReference type="InterPro" id="IPR036947">
    <property type="entry name" value="POLO_box_dom_sf"/>
</dbReference>
<reference evidence="13" key="2">
    <citation type="journal article" name="Front. Microbiol.">
        <title>Degradative Capacity of Two Strains of Rhodonia placenta: From Phenotype to Genotype.</title>
        <authorList>
            <person name="Kolle M."/>
            <person name="Horta M.A.C."/>
            <person name="Nowrousian M."/>
            <person name="Ohm R.A."/>
            <person name="Benz J.P."/>
            <person name="Pilgard A."/>
        </authorList>
    </citation>
    <scope>NUCLEOTIDE SEQUENCE</scope>
    <source>
        <strain evidence="13">FPRL280</strain>
    </source>
</reference>
<evidence type="ECO:0000259" key="12">
    <source>
        <dbReference type="PROSITE" id="PS51985"/>
    </source>
</evidence>
<dbReference type="SUPFAM" id="SSF56112">
    <property type="entry name" value="Protein kinase-like (PK-like)"/>
    <property type="match status" value="1"/>
</dbReference>
<name>A0A8H7NVR3_9APHY</name>
<dbReference type="GO" id="GO:0005634">
    <property type="term" value="C:nucleus"/>
    <property type="evidence" value="ECO:0007669"/>
    <property type="project" value="TreeGrafter"/>
</dbReference>
<dbReference type="GO" id="GO:0005524">
    <property type="term" value="F:ATP binding"/>
    <property type="evidence" value="ECO:0007669"/>
    <property type="project" value="UniProtKB-UniRule"/>
</dbReference>
<dbReference type="GO" id="GO:0005737">
    <property type="term" value="C:cytoplasm"/>
    <property type="evidence" value="ECO:0007669"/>
    <property type="project" value="UniProtKB-SubCell"/>
</dbReference>
<dbReference type="InterPro" id="IPR000719">
    <property type="entry name" value="Prot_kinase_dom"/>
</dbReference>
<feature type="domain" description="Cryptic POLO box 2 (CPB2)" evidence="12">
    <location>
        <begin position="641"/>
        <end position="801"/>
    </location>
</feature>